<evidence type="ECO:0000313" key="1">
    <source>
        <dbReference type="EMBL" id="MDP4301000.1"/>
    </source>
</evidence>
<dbReference type="InterPro" id="IPR035919">
    <property type="entry name" value="EAL_sf"/>
</dbReference>
<dbReference type="Proteomes" id="UP001235760">
    <property type="component" value="Unassembled WGS sequence"/>
</dbReference>
<dbReference type="SUPFAM" id="SSF109604">
    <property type="entry name" value="HD-domain/PDEase-like"/>
    <property type="match status" value="1"/>
</dbReference>
<keyword evidence="2" id="KW-1185">Reference proteome</keyword>
<dbReference type="SUPFAM" id="SSF141868">
    <property type="entry name" value="EAL domain-like"/>
    <property type="match status" value="1"/>
</dbReference>
<evidence type="ECO:0000313" key="2">
    <source>
        <dbReference type="Proteomes" id="UP001235760"/>
    </source>
</evidence>
<comment type="caution">
    <text evidence="1">The sequence shown here is derived from an EMBL/GenBank/DDBJ whole genome shotgun (WGS) entry which is preliminary data.</text>
</comment>
<evidence type="ECO:0008006" key="3">
    <source>
        <dbReference type="Google" id="ProtNLM"/>
    </source>
</evidence>
<gene>
    <name evidence="1" type="ORF">Q8X39_10170</name>
</gene>
<sequence length="464" mass="50274">MPVLPAAPAQGEFDAALLPEPATLPPAAGVNPGATAASPNHSPVAIQMPHVSVRTVKVVNSLGHEVALHVLPLARETLLPPTPAAWITGLCDLVFSVGLRNLCEGHPFFIDVSEELLAGPLVELLDPSWAIVQLPAQVRPTPSLLDRLDDLRARGFTFSLPCIGQPSARVLALIDHVQWIQIDIAASDRSALLALWPDIADRRVYLRGIDRLDAFREYRALGVHAYSGTLLSRPASTSREQLPPCSLLRIDQLRNLLATDATDADLAELAAQDPALVLRLMILACDGLNGRAHRPDSILDLVRVLRGRFLSNWLDGLALEARLRIVRSPAGWAEGAMHLSCFMQLLAERLAPAYPDLHRQAALLGLVAHFRLTLPERMAGGTAMPLMSHALEDAWIRRQCLLGAVLDIGQRLMSGGEQAAPATAIADLFEEVGQWVVDREITLPAASAGIDPRSAATRRRAERR</sequence>
<protein>
    <recommendedName>
        <fullName evidence="3">HDOD domain-containing protein</fullName>
    </recommendedName>
</protein>
<reference evidence="1 2" key="1">
    <citation type="submission" date="2023-08" db="EMBL/GenBank/DDBJ databases">
        <authorList>
            <person name="Roldan D.M."/>
            <person name="Menes R.J."/>
        </authorList>
    </citation>
    <scope>NUCLEOTIDE SEQUENCE [LARGE SCALE GENOMIC DNA]</scope>
    <source>
        <strain evidence="1 2">CCM 2812</strain>
    </source>
</reference>
<dbReference type="RefSeq" id="WP_305749547.1">
    <property type="nucleotide sequence ID" value="NZ_JAUZEE010000004.1"/>
</dbReference>
<dbReference type="EMBL" id="JAUZEE010000004">
    <property type="protein sequence ID" value="MDP4301000.1"/>
    <property type="molecule type" value="Genomic_DNA"/>
</dbReference>
<accession>A0ABT9G3E0</accession>
<organism evidence="1 2">
    <name type="scientific">Leptothrix discophora</name>
    <dbReference type="NCBI Taxonomy" id="89"/>
    <lineage>
        <taxon>Bacteria</taxon>
        <taxon>Pseudomonadati</taxon>
        <taxon>Pseudomonadota</taxon>
        <taxon>Betaproteobacteria</taxon>
        <taxon>Burkholderiales</taxon>
        <taxon>Sphaerotilaceae</taxon>
        <taxon>Leptothrix</taxon>
    </lineage>
</organism>
<name>A0ABT9G3E0_LEPDI</name>
<dbReference type="Gene3D" id="1.10.3210.10">
    <property type="entry name" value="Hypothetical protein af1432"/>
    <property type="match status" value="1"/>
</dbReference>
<proteinExistence type="predicted"/>